<dbReference type="Proteomes" id="UP001189429">
    <property type="component" value="Unassembled WGS sequence"/>
</dbReference>
<keyword evidence="3" id="KW-1185">Reference proteome</keyword>
<comment type="caution">
    <text evidence="2">The sequence shown here is derived from an EMBL/GenBank/DDBJ whole genome shotgun (WGS) entry which is preliminary data.</text>
</comment>
<accession>A0ABN9Y7W8</accession>
<evidence type="ECO:0000256" key="1">
    <source>
        <dbReference type="SAM" id="MobiDB-lite"/>
    </source>
</evidence>
<gene>
    <name evidence="2" type="ORF">PCOR1329_LOCUS82073</name>
</gene>
<sequence>MWRAIPICCSAGVGPSRLGVALRAAAGGRTPPPRDRRRLPRGPRLRERGPARCAAPAREERTTCAPAPEAAAPAHQSVAIPSGRDLARFVAPAFCNVMANSSMSAVDKLAIGYHSTLQLAALG</sequence>
<reference evidence="2" key="1">
    <citation type="submission" date="2023-10" db="EMBL/GenBank/DDBJ databases">
        <authorList>
            <person name="Chen Y."/>
            <person name="Shah S."/>
            <person name="Dougan E. K."/>
            <person name="Thang M."/>
            <person name="Chan C."/>
        </authorList>
    </citation>
    <scope>NUCLEOTIDE SEQUENCE [LARGE SCALE GENOMIC DNA]</scope>
</reference>
<proteinExistence type="predicted"/>
<name>A0ABN9Y7W8_9DINO</name>
<protein>
    <submittedName>
        <fullName evidence="2">Uncharacterized protein</fullName>
    </submittedName>
</protein>
<organism evidence="2 3">
    <name type="scientific">Prorocentrum cordatum</name>
    <dbReference type="NCBI Taxonomy" id="2364126"/>
    <lineage>
        <taxon>Eukaryota</taxon>
        <taxon>Sar</taxon>
        <taxon>Alveolata</taxon>
        <taxon>Dinophyceae</taxon>
        <taxon>Prorocentrales</taxon>
        <taxon>Prorocentraceae</taxon>
        <taxon>Prorocentrum</taxon>
    </lineage>
</organism>
<feature type="region of interest" description="Disordered" evidence="1">
    <location>
        <begin position="24"/>
        <end position="70"/>
    </location>
</feature>
<evidence type="ECO:0000313" key="3">
    <source>
        <dbReference type="Proteomes" id="UP001189429"/>
    </source>
</evidence>
<evidence type="ECO:0000313" key="2">
    <source>
        <dbReference type="EMBL" id="CAK0906895.1"/>
    </source>
</evidence>
<dbReference type="EMBL" id="CAUYUJ010021766">
    <property type="protein sequence ID" value="CAK0906895.1"/>
    <property type="molecule type" value="Genomic_DNA"/>
</dbReference>